<dbReference type="Proteomes" id="UP000675664">
    <property type="component" value="Unassembled WGS sequence"/>
</dbReference>
<comment type="caution">
    <text evidence="3">The sequence shown here is derived from an EMBL/GenBank/DDBJ whole genome shotgun (WGS) entry which is preliminary data.</text>
</comment>
<accession>A0A8J8B5H3</accession>
<dbReference type="InterPro" id="IPR038136">
    <property type="entry name" value="CofD-like_dom_sf"/>
</dbReference>
<dbReference type="PANTHER" id="PTHR30135:SF3">
    <property type="entry name" value="GLUCONEOGENESIS FACTOR-RELATED"/>
    <property type="match status" value="1"/>
</dbReference>
<comment type="function">
    <text evidence="2">Required for morphogenesis under gluconeogenic growth conditions.</text>
</comment>
<proteinExistence type="inferred from homology"/>
<dbReference type="GO" id="GO:0043743">
    <property type="term" value="F:LPPG:FO 2-phospho-L-lactate transferase activity"/>
    <property type="evidence" value="ECO:0007669"/>
    <property type="project" value="InterPro"/>
</dbReference>
<reference evidence="3" key="1">
    <citation type="submission" date="2021-04" db="EMBL/GenBank/DDBJ databases">
        <title>Sinoanaerobacter chloroacetimidivorans sp. nov., an obligate anaerobic bacterium isolated from anaerobic sludge.</title>
        <authorList>
            <person name="Bao Y."/>
        </authorList>
    </citation>
    <scope>NUCLEOTIDE SEQUENCE</scope>
    <source>
        <strain evidence="3">BAD-6</strain>
    </source>
</reference>
<name>A0A8J8B5H3_9FIRM</name>
<sequence>MRNGQGIGPRIVVIGGGTGLSVILRGFKRITDNLTAVVTVADDGGGSGILREDLGMLPPGDIRSCILAMADEEGLMMELLKYRFTEGMLEGQSFGNLLIAALNGICGNFDEAVAKTHEILRVRGRVLPVTGSNIRLCAELENGHIICGESQIQPEVQRLGSAIRKVFLDPEKPKANQKAIEAIHEADLIVMGPGSLFTSIIPNFLVDGISQAVTEARGRKVLICNMMTQPGETDHYSVIEHVKRAEEYAGKGNIEYVIANNQAISADILEPYRKDGAEQIIPNEMDRAILQSENIVLIENNFTEVKKGYIRHDAQRIASIVSSLSCDWTD</sequence>
<dbReference type="Pfam" id="PF01933">
    <property type="entry name" value="CofD"/>
    <property type="match status" value="1"/>
</dbReference>
<dbReference type="Gene3D" id="3.40.50.10680">
    <property type="entry name" value="CofD-like domains"/>
    <property type="match status" value="1"/>
</dbReference>
<evidence type="ECO:0000313" key="4">
    <source>
        <dbReference type="Proteomes" id="UP000675664"/>
    </source>
</evidence>
<dbReference type="InterPro" id="IPR010119">
    <property type="entry name" value="Gluconeogen_factor"/>
</dbReference>
<dbReference type="InterPro" id="IPR002882">
    <property type="entry name" value="CofD"/>
</dbReference>
<dbReference type="HAMAP" id="MF_00973">
    <property type="entry name" value="Gluconeogen_factor"/>
    <property type="match status" value="1"/>
</dbReference>
<dbReference type="CDD" id="cd07187">
    <property type="entry name" value="YvcK_like"/>
    <property type="match status" value="1"/>
</dbReference>
<dbReference type="EMBL" id="JAGSND010000025">
    <property type="protein sequence ID" value="MBR0600340.1"/>
    <property type="molecule type" value="Genomic_DNA"/>
</dbReference>
<evidence type="ECO:0000313" key="3">
    <source>
        <dbReference type="EMBL" id="MBR0600340.1"/>
    </source>
</evidence>
<comment type="similarity">
    <text evidence="2">Belongs to the gluconeogenesis factor family.</text>
</comment>
<dbReference type="GO" id="GO:0005737">
    <property type="term" value="C:cytoplasm"/>
    <property type="evidence" value="ECO:0007669"/>
    <property type="project" value="UniProtKB-SubCell"/>
</dbReference>
<organism evidence="3 4">
    <name type="scientific">Sinanaerobacter chloroacetimidivorans</name>
    <dbReference type="NCBI Taxonomy" id="2818044"/>
    <lineage>
        <taxon>Bacteria</taxon>
        <taxon>Bacillati</taxon>
        <taxon>Bacillota</taxon>
        <taxon>Clostridia</taxon>
        <taxon>Peptostreptococcales</taxon>
        <taxon>Anaerovoracaceae</taxon>
        <taxon>Sinanaerobacter</taxon>
    </lineage>
</organism>
<dbReference type="RefSeq" id="WP_227020456.1">
    <property type="nucleotide sequence ID" value="NZ_JAGSND010000025.1"/>
</dbReference>
<gene>
    <name evidence="3" type="ORF">KCX82_20935</name>
</gene>
<dbReference type="AlphaFoldDB" id="A0A8J8B5H3"/>
<dbReference type="SUPFAM" id="SSF142338">
    <property type="entry name" value="CofD-like"/>
    <property type="match status" value="1"/>
</dbReference>
<evidence type="ECO:0000256" key="2">
    <source>
        <dbReference type="HAMAP-Rule" id="MF_00973"/>
    </source>
</evidence>
<dbReference type="GO" id="GO:0008360">
    <property type="term" value="P:regulation of cell shape"/>
    <property type="evidence" value="ECO:0007669"/>
    <property type="project" value="UniProtKB-UniRule"/>
</dbReference>
<evidence type="ECO:0000256" key="1">
    <source>
        <dbReference type="ARBA" id="ARBA00022490"/>
    </source>
</evidence>
<protein>
    <recommendedName>
        <fullName evidence="2">Putative gluconeogenesis factor</fullName>
    </recommendedName>
</protein>
<comment type="subcellular location">
    <subcellularLocation>
        <location evidence="2">Cytoplasm</location>
    </subcellularLocation>
</comment>
<keyword evidence="4" id="KW-1185">Reference proteome</keyword>
<dbReference type="NCBIfam" id="TIGR01826">
    <property type="entry name" value="CofD_related"/>
    <property type="match status" value="1"/>
</dbReference>
<reference evidence="3" key="2">
    <citation type="submission" date="2021-04" db="EMBL/GenBank/DDBJ databases">
        <authorList>
            <person name="Liu J."/>
        </authorList>
    </citation>
    <scope>NUCLEOTIDE SEQUENCE</scope>
    <source>
        <strain evidence="3">BAD-6</strain>
    </source>
</reference>
<keyword evidence="1 2" id="KW-0963">Cytoplasm</keyword>
<dbReference type="PANTHER" id="PTHR30135">
    <property type="entry name" value="UNCHARACTERIZED PROTEIN YVCK-RELATED"/>
    <property type="match status" value="1"/>
</dbReference>